<reference evidence="3" key="1">
    <citation type="journal article" date="2019" name="Int. J. Syst. Evol. Microbiol.">
        <title>The Global Catalogue of Microorganisms (GCM) 10K type strain sequencing project: providing services to taxonomists for standard genome sequencing and annotation.</title>
        <authorList>
            <consortium name="The Broad Institute Genomics Platform"/>
            <consortium name="The Broad Institute Genome Sequencing Center for Infectious Disease"/>
            <person name="Wu L."/>
            <person name="Ma J."/>
        </authorList>
    </citation>
    <scope>NUCLEOTIDE SEQUENCE [LARGE SCALE GENOMIC DNA]</scope>
    <source>
        <strain evidence="3">CCUG 61948</strain>
    </source>
</reference>
<dbReference type="EMBL" id="JBHTHY010000004">
    <property type="protein sequence ID" value="MFD0797092.1"/>
    <property type="molecule type" value="Genomic_DNA"/>
</dbReference>
<accession>A0ABW3B1B4</accession>
<feature type="transmembrane region" description="Helical" evidence="1">
    <location>
        <begin position="54"/>
        <end position="71"/>
    </location>
</feature>
<evidence type="ECO:0000313" key="3">
    <source>
        <dbReference type="Proteomes" id="UP001597012"/>
    </source>
</evidence>
<organism evidence="2 3">
    <name type="scientific">Maribacter chungangensis</name>
    <dbReference type="NCBI Taxonomy" id="1069117"/>
    <lineage>
        <taxon>Bacteria</taxon>
        <taxon>Pseudomonadati</taxon>
        <taxon>Bacteroidota</taxon>
        <taxon>Flavobacteriia</taxon>
        <taxon>Flavobacteriales</taxon>
        <taxon>Flavobacteriaceae</taxon>
        <taxon>Maribacter</taxon>
    </lineage>
</organism>
<gene>
    <name evidence="2" type="ORF">ACFQZJ_06445</name>
</gene>
<dbReference type="RefSeq" id="WP_379933194.1">
    <property type="nucleotide sequence ID" value="NZ_JBHTHY010000004.1"/>
</dbReference>
<keyword evidence="3" id="KW-1185">Reference proteome</keyword>
<name>A0ABW3B1B4_9FLAO</name>
<evidence type="ECO:0000313" key="2">
    <source>
        <dbReference type="EMBL" id="MFD0797092.1"/>
    </source>
</evidence>
<keyword evidence="1" id="KW-0472">Membrane</keyword>
<keyword evidence="1" id="KW-1133">Transmembrane helix</keyword>
<comment type="caution">
    <text evidence="2">The sequence shown here is derived from an EMBL/GenBank/DDBJ whole genome shotgun (WGS) entry which is preliminary data.</text>
</comment>
<evidence type="ECO:0008006" key="4">
    <source>
        <dbReference type="Google" id="ProtNLM"/>
    </source>
</evidence>
<evidence type="ECO:0000256" key="1">
    <source>
        <dbReference type="SAM" id="Phobius"/>
    </source>
</evidence>
<sequence length="186" mass="20906">MEEDNIEQLFAALEGSLDIKEPASGHQERFLEKLQLGNNIDAAPVKKSFWSKPLSIAAAIVVLIAVGIGLLNQTNDTQEQMAKISPEVSNTQFYFASLIQEQVKELQSESTPETQRIITDTMTQLASLERDYGQLEQEMLSGGNKKILLKAMITNFQTRIDLLQDVLEQIETIKNLKNYNDANYTL</sequence>
<keyword evidence="1" id="KW-0812">Transmembrane</keyword>
<dbReference type="Proteomes" id="UP001597012">
    <property type="component" value="Unassembled WGS sequence"/>
</dbReference>
<proteinExistence type="predicted"/>
<protein>
    <recommendedName>
        <fullName evidence="4">DUF4179 domain-containing protein</fullName>
    </recommendedName>
</protein>